<evidence type="ECO:0000313" key="3">
    <source>
        <dbReference type="WBParaSite" id="SRDH1_45850.2"/>
    </source>
</evidence>
<dbReference type="AlphaFoldDB" id="A0A183RC42"/>
<dbReference type="WBParaSite" id="SRDH1_45850.2">
    <property type="protein sequence ID" value="SRDH1_45850.2"/>
    <property type="gene ID" value="SRDH1_45850"/>
</dbReference>
<evidence type="ECO:0000313" key="2">
    <source>
        <dbReference type="WBParaSite" id="SRDH1_45850.1"/>
    </source>
</evidence>
<reference evidence="2 3" key="2">
    <citation type="submission" date="2023-11" db="UniProtKB">
        <authorList>
            <consortium name="WormBaseParasite"/>
        </authorList>
    </citation>
    <scope>IDENTIFICATION</scope>
</reference>
<name>A0A183RC42_9TREM</name>
<organism evidence="1 2">
    <name type="scientific">Schistosoma rodhaini</name>
    <dbReference type="NCBI Taxonomy" id="6188"/>
    <lineage>
        <taxon>Eukaryota</taxon>
        <taxon>Metazoa</taxon>
        <taxon>Spiralia</taxon>
        <taxon>Lophotrochozoa</taxon>
        <taxon>Platyhelminthes</taxon>
        <taxon>Trematoda</taxon>
        <taxon>Digenea</taxon>
        <taxon>Strigeidida</taxon>
        <taxon>Schistosomatoidea</taxon>
        <taxon>Schistosomatidae</taxon>
        <taxon>Schistosoma</taxon>
    </lineage>
</organism>
<dbReference type="Proteomes" id="UP000050792">
    <property type="component" value="Unassembled WGS sequence"/>
</dbReference>
<evidence type="ECO:0000313" key="1">
    <source>
        <dbReference type="Proteomes" id="UP000050792"/>
    </source>
</evidence>
<proteinExistence type="predicted"/>
<sequence length="218" mass="24493">MNSRVHLKNCADKENCCHSLKVMDFVTNIEKSLNREMVLNGPNFLAGLFRITPRIQSKISRADKRLKLPTSCQPIQHSKSRVNLFSRILSDSNCLPSQESLQLSSIEVLNVHSENDKKCITGPINDGKLPSAETIKSEFHQHACKSTPNPPGDENSGVTTSFQIIISETMNKEVNNELASADKKRRRELLIAYEKAMQPITSIDVAPEYEIQLLSLFQ</sequence>
<dbReference type="WBParaSite" id="SRDH1_45850.1">
    <property type="protein sequence ID" value="SRDH1_45850.1"/>
    <property type="gene ID" value="SRDH1_45850"/>
</dbReference>
<protein>
    <submittedName>
        <fullName evidence="2 3">BESS domain-containing protein</fullName>
    </submittedName>
</protein>
<accession>A0A183RC42</accession>
<dbReference type="WBParaSite" id="SRDH1_45850.3">
    <property type="protein sequence ID" value="SRDH1_45850.3"/>
    <property type="gene ID" value="SRDH1_45850"/>
</dbReference>
<keyword evidence="1" id="KW-1185">Reference proteome</keyword>
<reference evidence="1" key="1">
    <citation type="submission" date="2022-06" db="EMBL/GenBank/DDBJ databases">
        <authorList>
            <person name="Berger JAMES D."/>
            <person name="Berger JAMES D."/>
        </authorList>
    </citation>
    <scope>NUCLEOTIDE SEQUENCE [LARGE SCALE GENOMIC DNA]</scope>
</reference>